<sequence>MKFFTSAAVIFFISLSSFAGISLSSKDKGQARKPSSKLNYESDGSLYFEVNKGEVQPVVLTSFGQGAGSVKCIYATVMKTEFNDSKLCMSSGKLEFKNGSLMFNNFPLTYAWSIGAEGNVHESLGSLKQSDFSEMKKICADVFNGENCYLKVWYKSGQFDSFPNPM</sequence>
<name>A0ABT6DIX2_9BACT</name>
<keyword evidence="3" id="KW-1185">Reference proteome</keyword>
<protein>
    <submittedName>
        <fullName evidence="2">Uncharacterized protein</fullName>
    </submittedName>
</protein>
<accession>A0ABT6DIX2</accession>
<feature type="chain" id="PRO_5045368900" evidence="1">
    <location>
        <begin position="20"/>
        <end position="166"/>
    </location>
</feature>
<proteinExistence type="predicted"/>
<dbReference type="RefSeq" id="WP_277578284.1">
    <property type="nucleotide sequence ID" value="NZ_JANRMI010000003.1"/>
</dbReference>
<feature type="signal peptide" evidence="1">
    <location>
        <begin position="1"/>
        <end position="19"/>
    </location>
</feature>
<comment type="caution">
    <text evidence="2">The sequence shown here is derived from an EMBL/GenBank/DDBJ whole genome shotgun (WGS) entry which is preliminary data.</text>
</comment>
<keyword evidence="1" id="KW-0732">Signal</keyword>
<organism evidence="2 3">
    <name type="scientific">Bdellovibrio svalbardensis</name>
    <dbReference type="NCBI Taxonomy" id="2972972"/>
    <lineage>
        <taxon>Bacteria</taxon>
        <taxon>Pseudomonadati</taxon>
        <taxon>Bdellovibrionota</taxon>
        <taxon>Bdellovibrionia</taxon>
        <taxon>Bdellovibrionales</taxon>
        <taxon>Pseudobdellovibrionaceae</taxon>
        <taxon>Bdellovibrio</taxon>
    </lineage>
</organism>
<dbReference type="Proteomes" id="UP001152321">
    <property type="component" value="Unassembled WGS sequence"/>
</dbReference>
<gene>
    <name evidence="2" type="ORF">NWE73_10550</name>
</gene>
<reference evidence="2" key="1">
    <citation type="submission" date="2022-08" db="EMBL/GenBank/DDBJ databases">
        <title>Novel Bdellovibrio Species Isolated from Svalbard: Designation Bdellovibrio svalbardensis.</title>
        <authorList>
            <person name="Mitchell R.J."/>
            <person name="Choi S.Y."/>
        </authorList>
    </citation>
    <scope>NUCLEOTIDE SEQUENCE</scope>
    <source>
        <strain evidence="2">PAP01</strain>
    </source>
</reference>
<dbReference type="EMBL" id="JANRMI010000003">
    <property type="protein sequence ID" value="MDG0816806.1"/>
    <property type="molecule type" value="Genomic_DNA"/>
</dbReference>
<evidence type="ECO:0000256" key="1">
    <source>
        <dbReference type="SAM" id="SignalP"/>
    </source>
</evidence>
<evidence type="ECO:0000313" key="2">
    <source>
        <dbReference type="EMBL" id="MDG0816806.1"/>
    </source>
</evidence>
<evidence type="ECO:0000313" key="3">
    <source>
        <dbReference type="Proteomes" id="UP001152321"/>
    </source>
</evidence>